<feature type="region of interest" description="Disordered" evidence="1">
    <location>
        <begin position="42"/>
        <end position="75"/>
    </location>
</feature>
<proteinExistence type="predicted"/>
<protein>
    <submittedName>
        <fullName evidence="2">Uncharacterized protein</fullName>
    </submittedName>
</protein>
<sequence>MDLRSDRRPVRTARGCHTNPMNSVVSVYAGSVGESVTQPFTKRASRSGFPGRTAASVDRRRDLAAPAGVVPAKPE</sequence>
<organism evidence="2 3">
    <name type="scientific">Mycobacterium paragordonae</name>
    <dbReference type="NCBI Taxonomy" id="1389713"/>
    <lineage>
        <taxon>Bacteria</taxon>
        <taxon>Bacillati</taxon>
        <taxon>Actinomycetota</taxon>
        <taxon>Actinomycetes</taxon>
        <taxon>Mycobacteriales</taxon>
        <taxon>Mycobacteriaceae</taxon>
        <taxon>Mycobacterium</taxon>
    </lineage>
</organism>
<keyword evidence="3" id="KW-1185">Reference proteome</keyword>
<gene>
    <name evidence="2" type="ORF">MPRG_57180</name>
</gene>
<evidence type="ECO:0000313" key="2">
    <source>
        <dbReference type="EMBL" id="GFG82442.1"/>
    </source>
</evidence>
<name>A0ABQ1CDQ2_9MYCO</name>
<reference evidence="2 3" key="1">
    <citation type="journal article" date="2019" name="Emerg. Microbes Infect.">
        <title>Comprehensive subspecies identification of 175 nontuberculous mycobacteria species based on 7547 genomic profiles.</title>
        <authorList>
            <person name="Matsumoto Y."/>
            <person name="Kinjo T."/>
            <person name="Motooka D."/>
            <person name="Nabeya D."/>
            <person name="Jung N."/>
            <person name="Uechi K."/>
            <person name="Horii T."/>
            <person name="Iida T."/>
            <person name="Fujita J."/>
            <person name="Nakamura S."/>
        </authorList>
    </citation>
    <scope>NUCLEOTIDE SEQUENCE [LARGE SCALE GENOMIC DNA]</scope>
    <source>
        <strain evidence="2 3">JCM 18565</strain>
    </source>
</reference>
<evidence type="ECO:0000313" key="3">
    <source>
        <dbReference type="Proteomes" id="UP000465240"/>
    </source>
</evidence>
<accession>A0ABQ1CDQ2</accession>
<dbReference type="Proteomes" id="UP000465240">
    <property type="component" value="Unassembled WGS sequence"/>
</dbReference>
<comment type="caution">
    <text evidence="2">The sequence shown here is derived from an EMBL/GenBank/DDBJ whole genome shotgun (WGS) entry which is preliminary data.</text>
</comment>
<evidence type="ECO:0000256" key="1">
    <source>
        <dbReference type="SAM" id="MobiDB-lite"/>
    </source>
</evidence>
<dbReference type="EMBL" id="BLKX01000001">
    <property type="protein sequence ID" value="GFG82442.1"/>
    <property type="molecule type" value="Genomic_DNA"/>
</dbReference>